<dbReference type="NCBIfam" id="TIGR02490">
    <property type="entry name" value="flgF"/>
    <property type="match status" value="1"/>
</dbReference>
<dbReference type="PROSITE" id="PS00588">
    <property type="entry name" value="FLAGELLA_BB_ROD"/>
    <property type="match status" value="1"/>
</dbReference>
<dbReference type="OrthoDB" id="9804559at2"/>
<dbReference type="GO" id="GO:0030694">
    <property type="term" value="C:bacterial-type flagellum basal body, rod"/>
    <property type="evidence" value="ECO:0007669"/>
    <property type="project" value="UniProtKB-UniRule"/>
</dbReference>
<feature type="domain" description="Flagellar hook protein FlgE/F/G-like D1" evidence="7">
    <location>
        <begin position="83"/>
        <end position="148"/>
    </location>
</feature>
<dbReference type="AlphaFoldDB" id="A0A1H2VJ64"/>
<dbReference type="Pfam" id="PF06429">
    <property type="entry name" value="Flg_bbr_C"/>
    <property type="match status" value="1"/>
</dbReference>
<gene>
    <name evidence="8" type="ORF">SAMN04488001_1529</name>
</gene>
<protein>
    <recommendedName>
        <fullName evidence="4">Flagellar basal-body rod protein FlgF</fullName>
    </recommendedName>
</protein>
<feature type="domain" description="Flagellar basal body rod protein N-terminal" evidence="5">
    <location>
        <begin position="12"/>
        <end position="35"/>
    </location>
</feature>
<dbReference type="InterPro" id="IPR001444">
    <property type="entry name" value="Flag_bb_rod_N"/>
</dbReference>
<keyword evidence="8" id="KW-0966">Cell projection</keyword>
<keyword evidence="8" id="KW-0282">Flagellum</keyword>
<organism evidence="8 9">
    <name type="scientific">Litoreibacter albidus</name>
    <dbReference type="NCBI Taxonomy" id="670155"/>
    <lineage>
        <taxon>Bacteria</taxon>
        <taxon>Pseudomonadati</taxon>
        <taxon>Pseudomonadota</taxon>
        <taxon>Alphaproteobacteria</taxon>
        <taxon>Rhodobacterales</taxon>
        <taxon>Roseobacteraceae</taxon>
        <taxon>Litoreibacter</taxon>
    </lineage>
</organism>
<dbReference type="Pfam" id="PF00460">
    <property type="entry name" value="Flg_bb_rod"/>
    <property type="match status" value="1"/>
</dbReference>
<dbReference type="GO" id="GO:0071978">
    <property type="term" value="P:bacterial-type flagellum-dependent swarming motility"/>
    <property type="evidence" value="ECO:0007669"/>
    <property type="project" value="TreeGrafter"/>
</dbReference>
<dbReference type="NCBIfam" id="NF009332">
    <property type="entry name" value="PRK12690.1"/>
    <property type="match status" value="1"/>
</dbReference>
<sequence length="239" mass="25075">MSNSVYTTLTRQSGLMNEMRVVANNIANLATTGFRAESAIFSEFVMPLGVGNDSISMARANAHQTNYHQGSLTQTGGAFDLGINGDGFFQVQTPDGVRLTRAGAFSLSAEGELVSPDGSLLLDVGGAPMFAPADAGPISISADGTLSAGGHPVAQIGLVLPTDLTTLVREGGVKFKTNSDLLPADNATISQGFLESSNVDAVGQIARMIEVQRSYEMGQSFLEKEDERLRSIMTLVGGR</sequence>
<evidence type="ECO:0000256" key="1">
    <source>
        <dbReference type="ARBA" id="ARBA00004117"/>
    </source>
</evidence>
<dbReference type="InterPro" id="IPR012836">
    <property type="entry name" value="FlgF"/>
</dbReference>
<dbReference type="InterPro" id="IPR037925">
    <property type="entry name" value="FlgE/F/G-like"/>
</dbReference>
<dbReference type="PANTHER" id="PTHR30435:SF19">
    <property type="entry name" value="FLAGELLAR BASAL-BODY ROD PROTEIN FLGG"/>
    <property type="match status" value="1"/>
</dbReference>
<dbReference type="InterPro" id="IPR053967">
    <property type="entry name" value="LlgE_F_G-like_D1"/>
</dbReference>
<feature type="domain" description="Flagellar basal-body/hook protein C-terminal" evidence="6">
    <location>
        <begin position="191"/>
        <end position="235"/>
    </location>
</feature>
<comment type="similarity">
    <text evidence="2 4">Belongs to the flagella basal body rod proteins family.</text>
</comment>
<dbReference type="Proteomes" id="UP000199441">
    <property type="component" value="Unassembled WGS sequence"/>
</dbReference>
<dbReference type="InterPro" id="IPR019776">
    <property type="entry name" value="Flagellar_basal_body_rod_CS"/>
</dbReference>
<dbReference type="InterPro" id="IPR020013">
    <property type="entry name" value="Flagellar_FlgE/F/G"/>
</dbReference>
<evidence type="ECO:0000259" key="6">
    <source>
        <dbReference type="Pfam" id="PF06429"/>
    </source>
</evidence>
<name>A0A1H2VJ64_9RHOB</name>
<reference evidence="9" key="1">
    <citation type="submission" date="2016-10" db="EMBL/GenBank/DDBJ databases">
        <authorList>
            <person name="Varghese N."/>
            <person name="Submissions S."/>
        </authorList>
    </citation>
    <scope>NUCLEOTIDE SEQUENCE [LARGE SCALE GENOMIC DNA]</scope>
    <source>
        <strain evidence="9">DSM 26922</strain>
    </source>
</reference>
<evidence type="ECO:0000256" key="4">
    <source>
        <dbReference type="RuleBase" id="RU362116"/>
    </source>
</evidence>
<dbReference type="EMBL" id="FNOI01000002">
    <property type="protein sequence ID" value="SDW67919.1"/>
    <property type="molecule type" value="Genomic_DNA"/>
</dbReference>
<dbReference type="NCBIfam" id="TIGR03506">
    <property type="entry name" value="FlgEFG_subfam"/>
    <property type="match status" value="1"/>
</dbReference>
<dbReference type="Pfam" id="PF22692">
    <property type="entry name" value="LlgE_F_G_D1"/>
    <property type="match status" value="1"/>
</dbReference>
<evidence type="ECO:0000259" key="5">
    <source>
        <dbReference type="Pfam" id="PF00460"/>
    </source>
</evidence>
<comment type="subunit">
    <text evidence="4">The basal body constitutes a major portion of the flagellar organelle and consists of five rings (E,L,P,S, and M) mounted on a central rod. The rod consists of about 26 subunits of FlgG in the distal portion, and FlgB, FlgC and FlgF are thought to build up the proximal portion of the rod with about 6 subunits each.</text>
</comment>
<dbReference type="SUPFAM" id="SSF117143">
    <property type="entry name" value="Flagellar hook protein flgE"/>
    <property type="match status" value="1"/>
</dbReference>
<evidence type="ECO:0000256" key="3">
    <source>
        <dbReference type="ARBA" id="ARBA00023143"/>
    </source>
</evidence>
<accession>A0A1H2VJ64</accession>
<evidence type="ECO:0000256" key="2">
    <source>
        <dbReference type="ARBA" id="ARBA00009677"/>
    </source>
</evidence>
<dbReference type="RefSeq" id="WP_089946260.1">
    <property type="nucleotide sequence ID" value="NZ_FNOI01000002.1"/>
</dbReference>
<evidence type="ECO:0000313" key="8">
    <source>
        <dbReference type="EMBL" id="SDW67919.1"/>
    </source>
</evidence>
<evidence type="ECO:0000313" key="9">
    <source>
        <dbReference type="Proteomes" id="UP000199441"/>
    </source>
</evidence>
<proteinExistence type="inferred from homology"/>
<keyword evidence="3 4" id="KW-0975">Bacterial flagellum</keyword>
<evidence type="ECO:0000259" key="7">
    <source>
        <dbReference type="Pfam" id="PF22692"/>
    </source>
</evidence>
<dbReference type="STRING" id="670155.SAMN04488001_1529"/>
<comment type="subcellular location">
    <subcellularLocation>
        <location evidence="1 4">Bacterial flagellum basal body</location>
    </subcellularLocation>
</comment>
<keyword evidence="9" id="KW-1185">Reference proteome</keyword>
<dbReference type="InterPro" id="IPR010930">
    <property type="entry name" value="Flg_bb/hook_C_dom"/>
</dbReference>
<keyword evidence="8" id="KW-0969">Cilium</keyword>
<dbReference type="PANTHER" id="PTHR30435">
    <property type="entry name" value="FLAGELLAR PROTEIN"/>
    <property type="match status" value="1"/>
</dbReference>